<reference evidence="3" key="1">
    <citation type="submission" date="2016-08" db="EMBL/GenBank/DDBJ databases">
        <authorList>
            <person name="Varghese N."/>
            <person name="Submissions Spin"/>
        </authorList>
    </citation>
    <scope>NUCLEOTIDE SEQUENCE [LARGE SCALE GENOMIC DNA]</scope>
    <source>
        <strain evidence="3">ERR11</strain>
    </source>
</reference>
<dbReference type="Proteomes" id="UP000199184">
    <property type="component" value="Unassembled WGS sequence"/>
</dbReference>
<accession>A0A1C3XV71</accession>
<gene>
    <name evidence="2" type="ORF">GA0061098_10872</name>
</gene>
<name>A0A1C3XV71_9BRAD</name>
<sequence>MSFTIVPPGRKPKPPIPLHRSMRNAFRDIERITAADELERAVELRVAEDRAAHQEKPAAIRERETDACLHR</sequence>
<proteinExistence type="predicted"/>
<evidence type="ECO:0000256" key="1">
    <source>
        <dbReference type="SAM" id="MobiDB-lite"/>
    </source>
</evidence>
<evidence type="ECO:0000313" key="3">
    <source>
        <dbReference type="Proteomes" id="UP000199184"/>
    </source>
</evidence>
<keyword evidence="3" id="KW-1185">Reference proteome</keyword>
<feature type="region of interest" description="Disordered" evidence="1">
    <location>
        <begin position="49"/>
        <end position="71"/>
    </location>
</feature>
<dbReference type="RefSeq" id="WP_091968229.1">
    <property type="nucleotide sequence ID" value="NZ_FMAI01000087.1"/>
</dbReference>
<evidence type="ECO:0000313" key="2">
    <source>
        <dbReference type="EMBL" id="SCB56141.1"/>
    </source>
</evidence>
<dbReference type="EMBL" id="FMAI01000087">
    <property type="protein sequence ID" value="SCB56141.1"/>
    <property type="molecule type" value="Genomic_DNA"/>
</dbReference>
<protein>
    <submittedName>
        <fullName evidence="2">Uncharacterized protein</fullName>
    </submittedName>
</protein>
<organism evidence="2 3">
    <name type="scientific">Bradyrhizobium shewense</name>
    <dbReference type="NCBI Taxonomy" id="1761772"/>
    <lineage>
        <taxon>Bacteria</taxon>
        <taxon>Pseudomonadati</taxon>
        <taxon>Pseudomonadota</taxon>
        <taxon>Alphaproteobacteria</taxon>
        <taxon>Hyphomicrobiales</taxon>
        <taxon>Nitrobacteraceae</taxon>
        <taxon>Bradyrhizobium</taxon>
    </lineage>
</organism>
<dbReference type="AlphaFoldDB" id="A0A1C3XV71"/>